<keyword evidence="1" id="KW-1133">Transmembrane helix</keyword>
<feature type="transmembrane region" description="Helical" evidence="1">
    <location>
        <begin position="6"/>
        <end position="27"/>
    </location>
</feature>
<evidence type="ECO:0000256" key="1">
    <source>
        <dbReference type="SAM" id="Phobius"/>
    </source>
</evidence>
<dbReference type="EMBL" id="MK072095">
    <property type="protein sequence ID" value="AYV78754.1"/>
    <property type="molecule type" value="Genomic_DNA"/>
</dbReference>
<reference evidence="2" key="1">
    <citation type="submission" date="2018-10" db="EMBL/GenBank/DDBJ databases">
        <title>Hidden diversity of soil giant viruses.</title>
        <authorList>
            <person name="Schulz F."/>
            <person name="Alteio L."/>
            <person name="Goudeau D."/>
            <person name="Ryan E.M."/>
            <person name="Malmstrom R.R."/>
            <person name="Blanchard J."/>
            <person name="Woyke T."/>
        </authorList>
    </citation>
    <scope>NUCLEOTIDE SEQUENCE</scope>
    <source>
        <strain evidence="2">EDV1</strain>
    </source>
</reference>
<accession>A0A3G4ZWM6</accession>
<evidence type="ECO:0000313" key="2">
    <source>
        <dbReference type="EMBL" id="AYV78754.1"/>
    </source>
</evidence>
<sequence>MDEILNIIIGLIIGVVIAIFYNSYNVLYRGPNSNEIKNKIYKDNDGNCYRLVPVVHICPTSISMIN</sequence>
<proteinExistence type="predicted"/>
<protein>
    <submittedName>
        <fullName evidence="2">Uncharacterized protein</fullName>
    </submittedName>
</protein>
<organism evidence="2">
    <name type="scientific">Edafosvirus sp</name>
    <dbReference type="NCBI Taxonomy" id="2487765"/>
    <lineage>
        <taxon>Viruses</taxon>
        <taxon>Varidnaviria</taxon>
        <taxon>Bamfordvirae</taxon>
        <taxon>Nucleocytoviricota</taxon>
        <taxon>Megaviricetes</taxon>
        <taxon>Imitervirales</taxon>
        <taxon>Mimiviridae</taxon>
        <taxon>Klosneuvirinae</taxon>
    </lineage>
</organism>
<keyword evidence="1" id="KW-0812">Transmembrane</keyword>
<keyword evidence="1" id="KW-0472">Membrane</keyword>
<name>A0A3G4ZWM6_9VIRU</name>
<gene>
    <name evidence="2" type="ORF">Edafosvirus30_5</name>
</gene>